<dbReference type="GO" id="GO:0004616">
    <property type="term" value="F:phosphogluconate dehydrogenase (decarboxylating) activity"/>
    <property type="evidence" value="ECO:0007669"/>
    <property type="project" value="UniProtKB-EC"/>
</dbReference>
<evidence type="ECO:0000259" key="5">
    <source>
        <dbReference type="Pfam" id="PF00393"/>
    </source>
</evidence>
<gene>
    <name evidence="7" type="ORF">ACFQL7_05045</name>
</gene>
<dbReference type="Gene3D" id="1.10.1040.10">
    <property type="entry name" value="N-(1-d-carboxylethyl)-l-norvaline Dehydrogenase, domain 2"/>
    <property type="match status" value="1"/>
</dbReference>
<dbReference type="InterPro" id="IPR036291">
    <property type="entry name" value="NAD(P)-bd_dom_sf"/>
</dbReference>
<dbReference type="EMBL" id="JBHTAX010000001">
    <property type="protein sequence ID" value="MFC7189274.1"/>
    <property type="molecule type" value="Genomic_DNA"/>
</dbReference>
<evidence type="ECO:0000256" key="1">
    <source>
        <dbReference type="ARBA" id="ARBA00008419"/>
    </source>
</evidence>
<feature type="domain" description="6-phosphogluconate dehydrogenase NADP-binding" evidence="6">
    <location>
        <begin position="6"/>
        <end position="156"/>
    </location>
</feature>
<keyword evidence="2 7" id="KW-0560">Oxidoreductase</keyword>
<dbReference type="PANTHER" id="PTHR11811">
    <property type="entry name" value="6-PHOSPHOGLUCONATE DEHYDROGENASE"/>
    <property type="match status" value="1"/>
</dbReference>
<dbReference type="NCBIfam" id="NF007161">
    <property type="entry name" value="PRK09599.1"/>
    <property type="match status" value="1"/>
</dbReference>
<evidence type="ECO:0000256" key="2">
    <source>
        <dbReference type="ARBA" id="ARBA00023002"/>
    </source>
</evidence>
<evidence type="ECO:0000256" key="3">
    <source>
        <dbReference type="ARBA" id="ARBA00023064"/>
    </source>
</evidence>
<evidence type="ECO:0000313" key="8">
    <source>
        <dbReference type="Proteomes" id="UP001596417"/>
    </source>
</evidence>
<organism evidence="7 8">
    <name type="scientific">Halocatena marina</name>
    <dbReference type="NCBI Taxonomy" id="2934937"/>
    <lineage>
        <taxon>Archaea</taxon>
        <taxon>Methanobacteriati</taxon>
        <taxon>Methanobacteriota</taxon>
        <taxon>Stenosarchaea group</taxon>
        <taxon>Halobacteria</taxon>
        <taxon>Halobacteriales</taxon>
        <taxon>Natronomonadaceae</taxon>
        <taxon>Halocatena</taxon>
    </lineage>
</organism>
<dbReference type="GO" id="GO:0019521">
    <property type="term" value="P:D-gluconate metabolic process"/>
    <property type="evidence" value="ECO:0007669"/>
    <property type="project" value="UniProtKB-KW"/>
</dbReference>
<dbReference type="AlphaFoldDB" id="A0ABD5YMP1"/>
<dbReference type="RefSeq" id="WP_248905282.1">
    <property type="nucleotide sequence ID" value="NZ_CP109979.1"/>
</dbReference>
<dbReference type="Pfam" id="PF00393">
    <property type="entry name" value="6PGD"/>
    <property type="match status" value="1"/>
</dbReference>
<protein>
    <submittedName>
        <fullName evidence="7">NADP-dependent phosphogluconate dehydrogenase</fullName>
        <ecNumber evidence="7">1.1.1.44</ecNumber>
    </submittedName>
</protein>
<proteinExistence type="inferred from homology"/>
<evidence type="ECO:0000256" key="4">
    <source>
        <dbReference type="SAM" id="MobiDB-lite"/>
    </source>
</evidence>
<dbReference type="SUPFAM" id="SSF51735">
    <property type="entry name" value="NAD(P)-binding Rossmann-fold domains"/>
    <property type="match status" value="1"/>
</dbReference>
<dbReference type="EC" id="1.1.1.44" evidence="7"/>
<dbReference type="InterPro" id="IPR006183">
    <property type="entry name" value="Pgluconate_DH"/>
</dbReference>
<evidence type="ECO:0000259" key="6">
    <source>
        <dbReference type="Pfam" id="PF03446"/>
    </source>
</evidence>
<dbReference type="Proteomes" id="UP001596417">
    <property type="component" value="Unassembled WGS sequence"/>
</dbReference>
<dbReference type="InterPro" id="IPR006114">
    <property type="entry name" value="6PGDH_C"/>
</dbReference>
<name>A0ABD5YMP1_9EURY</name>
<keyword evidence="3" id="KW-0311">Gluconate utilization</keyword>
<comment type="caution">
    <text evidence="7">The sequence shown here is derived from an EMBL/GenBank/DDBJ whole genome shotgun (WGS) entry which is preliminary data.</text>
</comment>
<sequence length="337" mass="37265">MSTQELGIIGLGHIGGNLARQALEKDIRIVGMDTTAKPDIEEMGATVLDADAYETFAEELSQPRVIYLSLPAGPLIDDELNNLLPHLDDGDVIMDGGNSFWRDSMRREQQVWDDGIYYLDTGTSGGPPGARTAACFMVGGRQDGFDIVEPILDTLSVDQGLVYTGGPGTGHFVKLVHNGVEFGMLQAIGEGIELLEASSFDLDMEEILTNWSHGSVIRSWLVELMAKGFRHEDQFEDAPDFEDVPNYIEDTGEVNWLVEEAIKSETPIPVISQAVQELFKSRGNQKHAYQAIAMMRHGFGYHPFGESEAIAAEREKGMVEDKSRIEIERSPYEENPL</sequence>
<reference evidence="7 8" key="1">
    <citation type="journal article" date="2019" name="Int. J. Syst. Evol. Microbiol.">
        <title>The Global Catalogue of Microorganisms (GCM) 10K type strain sequencing project: providing services to taxonomists for standard genome sequencing and annotation.</title>
        <authorList>
            <consortium name="The Broad Institute Genomics Platform"/>
            <consortium name="The Broad Institute Genome Sequencing Center for Infectious Disease"/>
            <person name="Wu L."/>
            <person name="Ma J."/>
        </authorList>
    </citation>
    <scope>NUCLEOTIDE SEQUENCE [LARGE SCALE GENOMIC DNA]</scope>
    <source>
        <strain evidence="7 8">RDMS1</strain>
    </source>
</reference>
<feature type="domain" description="6-phosphogluconate dehydrogenase C-terminal" evidence="5">
    <location>
        <begin position="170"/>
        <end position="286"/>
    </location>
</feature>
<evidence type="ECO:0000313" key="7">
    <source>
        <dbReference type="EMBL" id="MFC7189274.1"/>
    </source>
</evidence>
<dbReference type="InterPro" id="IPR013328">
    <property type="entry name" value="6PGD_dom2"/>
</dbReference>
<accession>A0ABD5YMP1</accession>
<dbReference type="SUPFAM" id="SSF48179">
    <property type="entry name" value="6-phosphogluconate dehydrogenase C-terminal domain-like"/>
    <property type="match status" value="1"/>
</dbReference>
<dbReference type="PRINTS" id="PR00076">
    <property type="entry name" value="6PGDHDRGNASE"/>
</dbReference>
<dbReference type="Pfam" id="PF03446">
    <property type="entry name" value="NAD_binding_2"/>
    <property type="match status" value="1"/>
</dbReference>
<keyword evidence="8" id="KW-1185">Reference proteome</keyword>
<comment type="similarity">
    <text evidence="1">Belongs to the 6-phosphogluconate dehydrogenase family.</text>
</comment>
<dbReference type="GeneID" id="76198841"/>
<feature type="region of interest" description="Disordered" evidence="4">
    <location>
        <begin position="315"/>
        <end position="337"/>
    </location>
</feature>
<dbReference type="InterPro" id="IPR006115">
    <property type="entry name" value="6PGDH_NADP-bd"/>
</dbReference>
<dbReference type="InterPro" id="IPR008927">
    <property type="entry name" value="6-PGluconate_DH-like_C_sf"/>
</dbReference>
<dbReference type="Gene3D" id="3.40.50.720">
    <property type="entry name" value="NAD(P)-binding Rossmann-like Domain"/>
    <property type="match status" value="1"/>
</dbReference>